<evidence type="ECO:0000256" key="6">
    <source>
        <dbReference type="SAM" id="MobiDB-lite"/>
    </source>
</evidence>
<feature type="coiled-coil region" evidence="5">
    <location>
        <begin position="141"/>
        <end position="179"/>
    </location>
</feature>
<evidence type="ECO:0000256" key="3">
    <source>
        <dbReference type="ARBA" id="ARBA00023602"/>
    </source>
</evidence>
<evidence type="ECO:0000256" key="5">
    <source>
        <dbReference type="SAM" id="Coils"/>
    </source>
</evidence>
<dbReference type="GO" id="GO:0006457">
    <property type="term" value="P:protein folding"/>
    <property type="evidence" value="ECO:0007669"/>
    <property type="project" value="TreeGrafter"/>
</dbReference>
<dbReference type="SUPFAM" id="SSF48452">
    <property type="entry name" value="TPR-like"/>
    <property type="match status" value="1"/>
</dbReference>
<dbReference type="PANTHER" id="PTHR46035:SF1">
    <property type="entry name" value="TETRATRICOPEPTIDE REPEAT PROTEIN 4"/>
    <property type="match status" value="1"/>
</dbReference>
<dbReference type="GO" id="GO:0051879">
    <property type="term" value="F:Hsp90 protein binding"/>
    <property type="evidence" value="ECO:0007669"/>
    <property type="project" value="InterPro"/>
</dbReference>
<gene>
    <name evidence="8" type="ORF">Ahy_A08g040460</name>
</gene>
<dbReference type="InterPro" id="IPR011990">
    <property type="entry name" value="TPR-like_helical_dom_sf"/>
</dbReference>
<evidence type="ECO:0000259" key="7">
    <source>
        <dbReference type="Pfam" id="PF18972"/>
    </source>
</evidence>
<evidence type="ECO:0000256" key="1">
    <source>
        <dbReference type="ARBA" id="ARBA00022737"/>
    </source>
</evidence>
<keyword evidence="1" id="KW-0677">Repeat</keyword>
<dbReference type="Gene3D" id="1.25.40.10">
    <property type="entry name" value="Tetratricopeptide repeat domain"/>
    <property type="match status" value="1"/>
</dbReference>
<keyword evidence="5" id="KW-0175">Coiled coil</keyword>
<dbReference type="PROSITE" id="PS50005">
    <property type="entry name" value="TPR"/>
    <property type="match status" value="1"/>
</dbReference>
<keyword evidence="9" id="KW-1185">Reference proteome</keyword>
<evidence type="ECO:0000256" key="4">
    <source>
        <dbReference type="PROSITE-ProRule" id="PRU00339"/>
    </source>
</evidence>
<comment type="caution">
    <text evidence="8">The sequence shown here is derived from an EMBL/GenBank/DDBJ whole genome shotgun (WGS) entry which is preliminary data.</text>
</comment>
<accession>A0A445BZZ8</accession>
<reference evidence="8 9" key="1">
    <citation type="submission" date="2019-01" db="EMBL/GenBank/DDBJ databases">
        <title>Sequencing of cultivated peanut Arachis hypogaea provides insights into genome evolution and oil improvement.</title>
        <authorList>
            <person name="Chen X."/>
        </authorList>
    </citation>
    <scope>NUCLEOTIDE SEQUENCE [LARGE SCALE GENOMIC DNA]</scope>
    <source>
        <strain evidence="9">cv. Fuhuasheng</strain>
        <tissue evidence="8">Leaves</tissue>
    </source>
</reference>
<dbReference type="CDD" id="cd21377">
    <property type="entry name" value="CTWD_Cns1-like"/>
    <property type="match status" value="1"/>
</dbReference>
<dbReference type="GO" id="GO:0030544">
    <property type="term" value="F:Hsp70 protein binding"/>
    <property type="evidence" value="ECO:0007669"/>
    <property type="project" value="TreeGrafter"/>
</dbReference>
<dbReference type="InterPro" id="IPR019734">
    <property type="entry name" value="TPR_rpt"/>
</dbReference>
<comment type="similarity">
    <text evidence="3">Belongs to the TTC4 family.</text>
</comment>
<proteinExistence type="inferred from homology"/>
<dbReference type="SMART" id="SM00028">
    <property type="entry name" value="TPR"/>
    <property type="match status" value="3"/>
</dbReference>
<dbReference type="STRING" id="3818.A0A445BZZ8"/>
<feature type="region of interest" description="Disordered" evidence="6">
    <location>
        <begin position="501"/>
        <end position="529"/>
    </location>
</feature>
<dbReference type="Proteomes" id="UP000289738">
    <property type="component" value="Chromosome A08"/>
</dbReference>
<feature type="repeat" description="TPR" evidence="4">
    <location>
        <begin position="71"/>
        <end position="104"/>
    </location>
</feature>
<dbReference type="Pfam" id="PF14559">
    <property type="entry name" value="TPR_19"/>
    <property type="match status" value="1"/>
</dbReference>
<dbReference type="GO" id="GO:0005634">
    <property type="term" value="C:nucleus"/>
    <property type="evidence" value="ECO:0007669"/>
    <property type="project" value="TreeGrafter"/>
</dbReference>
<dbReference type="AlphaFoldDB" id="A0A445BZZ8"/>
<dbReference type="PANTHER" id="PTHR46035">
    <property type="entry name" value="TETRATRICOPEPTIDE REPEAT PROTEIN 4"/>
    <property type="match status" value="1"/>
</dbReference>
<feature type="domain" description="Cns1/TTC4 wheel" evidence="7">
    <location>
        <begin position="200"/>
        <end position="265"/>
    </location>
</feature>
<evidence type="ECO:0000313" key="8">
    <source>
        <dbReference type="EMBL" id="RYR44086.1"/>
    </source>
</evidence>
<dbReference type="GO" id="GO:0005829">
    <property type="term" value="C:cytosol"/>
    <property type="evidence" value="ECO:0007669"/>
    <property type="project" value="TreeGrafter"/>
</dbReference>
<dbReference type="EMBL" id="SDMP01000008">
    <property type="protein sequence ID" value="RYR44086.1"/>
    <property type="molecule type" value="Genomic_DNA"/>
</dbReference>
<keyword evidence="2 4" id="KW-0802">TPR repeat</keyword>
<dbReference type="Pfam" id="PF18972">
    <property type="entry name" value="Wheel"/>
    <property type="match status" value="1"/>
</dbReference>
<organism evidence="8 9">
    <name type="scientific">Arachis hypogaea</name>
    <name type="common">Peanut</name>
    <dbReference type="NCBI Taxonomy" id="3818"/>
    <lineage>
        <taxon>Eukaryota</taxon>
        <taxon>Viridiplantae</taxon>
        <taxon>Streptophyta</taxon>
        <taxon>Embryophyta</taxon>
        <taxon>Tracheophyta</taxon>
        <taxon>Spermatophyta</taxon>
        <taxon>Magnoliopsida</taxon>
        <taxon>eudicotyledons</taxon>
        <taxon>Gunneridae</taxon>
        <taxon>Pentapetalae</taxon>
        <taxon>rosids</taxon>
        <taxon>fabids</taxon>
        <taxon>Fabales</taxon>
        <taxon>Fabaceae</taxon>
        <taxon>Papilionoideae</taxon>
        <taxon>50 kb inversion clade</taxon>
        <taxon>dalbergioids sensu lato</taxon>
        <taxon>Dalbergieae</taxon>
        <taxon>Pterocarpus clade</taxon>
        <taxon>Arachis</taxon>
    </lineage>
</organism>
<evidence type="ECO:0000256" key="2">
    <source>
        <dbReference type="ARBA" id="ARBA00022803"/>
    </source>
</evidence>
<sequence length="616" mass="67034">MALWMENRSEPLTEAEKADLEAIAAIKESAAIELKEKGNEYVKKGKKHYSEAIDCYTRAINQKALNDSESSVLFANRAHVNLLLGNHRRALSDAQQALNLSPSNIKAIYRAVKASLSLNLLAEAQEYCRKGLKLDPNNEELKRLDRQIRTKISEKEKLEAEVSRAISEAEELVSAIENRGLKIGKAMYRELTGLKKPVLDKNNILHWPVLLLYAEVMSSDFIEDFCETDMLSLPNMFSADQPLPWDVENNYKRDFVELYYEAGSGVRLSKEKLLHCLLEGTAASHVDDEEKDAVEDFKHTAGSPKWIKVNEKKTLQDILKEPNFVIPEIPVTRYTLSFVKKSFPENPGQQFSLGTRLPSIHGAPWPPSFLSILARTPFFLVSPTTVTDHGARWSLRFPPFIAPWAPSTATVSHCSVLVSSSRSQGKIAAVSGGDLATIGERHHDRLAAATTFVSGGFASSAVRLVASLPTTAPASVTPSALISVGACSHKTAASICSSFTEAPSTAPLPRVRSAGASSSKPPPLFSTEASSATTKTTAFEFRCGGFGGGRGTLTFVGSGSVNFPCSIATTPLLVPSPLPRVVPSTAGTTALTPTIAITLDLWNYRLQDLLNLLLLI</sequence>
<protein>
    <recommendedName>
        <fullName evidence="7">Cns1/TTC4 wheel domain-containing protein</fullName>
    </recommendedName>
</protein>
<name>A0A445BZZ8_ARAHY</name>
<dbReference type="InterPro" id="IPR044059">
    <property type="entry name" value="Csn1/TTC4_wheel"/>
</dbReference>
<evidence type="ECO:0000313" key="9">
    <source>
        <dbReference type="Proteomes" id="UP000289738"/>
    </source>
</evidence>